<feature type="compositionally biased region" description="Basic and acidic residues" evidence="13">
    <location>
        <begin position="1296"/>
        <end position="1312"/>
    </location>
</feature>
<dbReference type="InterPro" id="IPR028941">
    <property type="entry name" value="WHIM2_dom"/>
</dbReference>
<evidence type="ECO:0000259" key="15">
    <source>
        <dbReference type="PROSITE" id="PS50016"/>
    </source>
</evidence>
<evidence type="ECO:0000256" key="9">
    <source>
        <dbReference type="ARBA" id="ARBA00023163"/>
    </source>
</evidence>
<dbReference type="SMART" id="SM00184">
    <property type="entry name" value="RING"/>
    <property type="match status" value="2"/>
</dbReference>
<feature type="compositionally biased region" description="Basic and acidic residues" evidence="13">
    <location>
        <begin position="1631"/>
        <end position="1648"/>
    </location>
</feature>
<evidence type="ECO:0000259" key="14">
    <source>
        <dbReference type="PROSITE" id="PS50014"/>
    </source>
</evidence>
<evidence type="ECO:0000256" key="12">
    <source>
        <dbReference type="PROSITE-ProRule" id="PRU00146"/>
    </source>
</evidence>
<dbReference type="GO" id="GO:0008270">
    <property type="term" value="F:zinc ion binding"/>
    <property type="evidence" value="ECO:0007669"/>
    <property type="project" value="UniProtKB-KW"/>
</dbReference>
<dbReference type="Pfam" id="PF00439">
    <property type="entry name" value="Bromodomain"/>
    <property type="match status" value="1"/>
</dbReference>
<comment type="caution">
    <text evidence="16">The sequence shown here is derived from an EMBL/GenBank/DDBJ whole genome shotgun (WGS) entry which is preliminary data.</text>
</comment>
<evidence type="ECO:0008006" key="18">
    <source>
        <dbReference type="Google" id="ProtNLM"/>
    </source>
</evidence>
<keyword evidence="3" id="KW-0479">Metal-binding</keyword>
<keyword evidence="2" id="KW-0808">Transferase</keyword>
<accession>A0A5N6LNH1</accession>
<protein>
    <recommendedName>
        <fullName evidence="18">PHD-type domain-containing protein</fullName>
    </recommendedName>
</protein>
<dbReference type="CDD" id="cd15489">
    <property type="entry name" value="PHD_SF"/>
    <property type="match status" value="1"/>
</dbReference>
<keyword evidence="17" id="KW-1185">Reference proteome</keyword>
<evidence type="ECO:0000313" key="16">
    <source>
        <dbReference type="EMBL" id="KAD2393772.1"/>
    </source>
</evidence>
<dbReference type="PANTHER" id="PTHR47162">
    <property type="entry name" value="OS02G0192300 PROTEIN"/>
    <property type="match status" value="1"/>
</dbReference>
<dbReference type="Pfam" id="PF15612">
    <property type="entry name" value="WHIM1"/>
    <property type="match status" value="1"/>
</dbReference>
<feature type="compositionally biased region" description="Basic and acidic residues" evidence="13">
    <location>
        <begin position="1338"/>
        <end position="1352"/>
    </location>
</feature>
<dbReference type="Gene3D" id="1.20.920.10">
    <property type="entry name" value="Bromodomain-like"/>
    <property type="match status" value="1"/>
</dbReference>
<gene>
    <name evidence="16" type="ORF">E3N88_40749</name>
</gene>
<dbReference type="Gene3D" id="3.30.40.10">
    <property type="entry name" value="Zinc/RING finger domain, C3HC4 (zinc finger)"/>
    <property type="match status" value="2"/>
</dbReference>
<dbReference type="Pfam" id="PF00628">
    <property type="entry name" value="PHD"/>
    <property type="match status" value="1"/>
</dbReference>
<feature type="domain" description="PHD-type" evidence="15">
    <location>
        <begin position="44"/>
        <end position="89"/>
    </location>
</feature>
<evidence type="ECO:0000256" key="8">
    <source>
        <dbReference type="ARBA" id="ARBA00023125"/>
    </source>
</evidence>
<keyword evidence="4 12" id="KW-0863">Zinc-finger</keyword>
<dbReference type="SMART" id="SM00249">
    <property type="entry name" value="PHD"/>
    <property type="match status" value="2"/>
</dbReference>
<organism evidence="16 17">
    <name type="scientific">Mikania micrantha</name>
    <name type="common">bitter vine</name>
    <dbReference type="NCBI Taxonomy" id="192012"/>
    <lineage>
        <taxon>Eukaryota</taxon>
        <taxon>Viridiplantae</taxon>
        <taxon>Streptophyta</taxon>
        <taxon>Embryophyta</taxon>
        <taxon>Tracheophyta</taxon>
        <taxon>Spermatophyta</taxon>
        <taxon>Magnoliopsida</taxon>
        <taxon>eudicotyledons</taxon>
        <taxon>Gunneridae</taxon>
        <taxon>Pentapetalae</taxon>
        <taxon>asterids</taxon>
        <taxon>campanulids</taxon>
        <taxon>Asterales</taxon>
        <taxon>Asteraceae</taxon>
        <taxon>Asteroideae</taxon>
        <taxon>Heliantheae alliance</taxon>
        <taxon>Eupatorieae</taxon>
        <taxon>Mikania</taxon>
    </lineage>
</organism>
<dbReference type="PROSITE" id="PS51543">
    <property type="entry name" value="FYRC"/>
    <property type="match status" value="1"/>
</dbReference>
<keyword evidence="9" id="KW-0804">Transcription</keyword>
<evidence type="ECO:0000256" key="10">
    <source>
        <dbReference type="ARBA" id="ARBA00023242"/>
    </source>
</evidence>
<keyword evidence="5" id="KW-0862">Zinc</keyword>
<dbReference type="SUPFAM" id="SSF47370">
    <property type="entry name" value="Bromodomain"/>
    <property type="match status" value="1"/>
</dbReference>
<dbReference type="InterPro" id="IPR028942">
    <property type="entry name" value="WHIM1_dom"/>
</dbReference>
<feature type="region of interest" description="Disordered" evidence="13">
    <location>
        <begin position="1296"/>
        <end position="1352"/>
    </location>
</feature>
<feature type="domain" description="PHD-type" evidence="15">
    <location>
        <begin position="1151"/>
        <end position="1201"/>
    </location>
</feature>
<reference evidence="16 17" key="1">
    <citation type="submission" date="2019-05" db="EMBL/GenBank/DDBJ databases">
        <title>Mikania micrantha, genome provides insights into the molecular mechanism of rapid growth.</title>
        <authorList>
            <person name="Liu B."/>
        </authorList>
    </citation>
    <scope>NUCLEOTIDE SEQUENCE [LARGE SCALE GENOMIC DNA]</scope>
    <source>
        <strain evidence="16">NLD-2019</strain>
        <tissue evidence="16">Leaf</tissue>
    </source>
</reference>
<dbReference type="PROSITE" id="PS50016">
    <property type="entry name" value="ZF_PHD_2"/>
    <property type="match status" value="2"/>
</dbReference>
<dbReference type="SMART" id="SM00297">
    <property type="entry name" value="BROMO"/>
    <property type="match status" value="1"/>
</dbReference>
<dbReference type="EMBL" id="SZYD01000019">
    <property type="protein sequence ID" value="KAD2393772.1"/>
    <property type="molecule type" value="Genomic_DNA"/>
</dbReference>
<evidence type="ECO:0000256" key="7">
    <source>
        <dbReference type="ARBA" id="ARBA00023117"/>
    </source>
</evidence>
<dbReference type="InterPro" id="IPR036427">
    <property type="entry name" value="Bromodomain-like_sf"/>
</dbReference>
<feature type="compositionally biased region" description="Polar residues" evidence="13">
    <location>
        <begin position="1818"/>
        <end position="1830"/>
    </location>
</feature>
<dbReference type="PROSITE" id="PS51542">
    <property type="entry name" value="FYRN"/>
    <property type="match status" value="1"/>
</dbReference>
<dbReference type="GO" id="GO:0016740">
    <property type="term" value="F:transferase activity"/>
    <property type="evidence" value="ECO:0007669"/>
    <property type="project" value="UniProtKB-KW"/>
</dbReference>
<evidence type="ECO:0000256" key="3">
    <source>
        <dbReference type="ARBA" id="ARBA00022723"/>
    </source>
</evidence>
<evidence type="ECO:0000256" key="11">
    <source>
        <dbReference type="PROSITE-ProRule" id="PRU00035"/>
    </source>
</evidence>
<evidence type="ECO:0000256" key="2">
    <source>
        <dbReference type="ARBA" id="ARBA00022679"/>
    </source>
</evidence>
<feature type="region of interest" description="Disordered" evidence="13">
    <location>
        <begin position="1456"/>
        <end position="1476"/>
    </location>
</feature>
<feature type="compositionally biased region" description="Polar residues" evidence="13">
    <location>
        <begin position="1321"/>
        <end position="1333"/>
    </location>
</feature>
<dbReference type="Pfam" id="PF15613">
    <property type="entry name" value="WSD"/>
    <property type="match status" value="1"/>
</dbReference>
<evidence type="ECO:0000256" key="4">
    <source>
        <dbReference type="ARBA" id="ARBA00022771"/>
    </source>
</evidence>
<dbReference type="GO" id="GO:0140993">
    <property type="term" value="F:histone modifying activity"/>
    <property type="evidence" value="ECO:0007669"/>
    <property type="project" value="UniProtKB-ARBA"/>
</dbReference>
<name>A0A5N6LNH1_9ASTR</name>
<proteinExistence type="predicted"/>
<dbReference type="Gene3D" id="3.30.160.360">
    <property type="match status" value="1"/>
</dbReference>
<feature type="domain" description="Bromo" evidence="14">
    <location>
        <begin position="1020"/>
        <end position="1089"/>
    </location>
</feature>
<dbReference type="PANTHER" id="PTHR47162:SF10">
    <property type="entry name" value="METHYL-CPG-BINDING DOMAIN-CONTAINING PROTEIN 9 ISOFORM X1"/>
    <property type="match status" value="1"/>
</dbReference>
<dbReference type="InterPro" id="IPR001841">
    <property type="entry name" value="Znf_RING"/>
</dbReference>
<dbReference type="InterPro" id="IPR003889">
    <property type="entry name" value="FYrich_C"/>
</dbReference>
<dbReference type="OrthoDB" id="1903104at2759"/>
<dbReference type="PROSITE" id="PS01359">
    <property type="entry name" value="ZF_PHD_1"/>
    <property type="match status" value="2"/>
</dbReference>
<dbReference type="InterPro" id="IPR019786">
    <property type="entry name" value="Zinc_finger_PHD-type_CS"/>
</dbReference>
<sequence length="1853" mass="207854">MEHSSNSSVAGTSGRSVALEIDLNEAPLPSPRELAGGGGGFVMERRCGSCGEVEGAMVVCGDCGRRFHVECLGVREEQRGWKCFECLIECHSVKRLRRAAAATGGGSGLFDMNASPPREADGVEEGYFVNSELVLAASFPKIQDLTRNPFLGFALSSPKAHPDMRFIATGSPYQNAACTMPRFAHINLETATRKGNLVYLQALKDYISEKQGVLGDGWLVKFEYSESNCKTSAIYFAPDGTRFDSMSQVAHHLGLISTHNLFEAEDKDNGFVLIQKGSHSSKRKRDKKANNLREHKNMLRNGRNSIEVDSFSNKLKSFYDGFPVQFEDFFVVSVGKIDPRVLFHSTSQIWPVGYQSIWHDKFTGSIFVYDVLDGGDTGPIFRVRRYPCTNQSIPYASKVLCMTKCELIHDDYDDDTNIHMMFREHSPPPHLDNYNIASCLTADQNVCLEKPEIVTINHDLIGEFSVEDISSSAAWKKAVDTLLHACHESYDNKKVLTFCCNHRVNEQYLNASHGFDSLGKFCYFTGPINSIPDKILTVKELEASCKVLRKWLELDRCGLDAEFVQELIEQLPGVTTCSKYKSLAARSHNLSSQTVGSGFFMAISKDGIQNEAVSNSLRQTNKRPNPPGNKVTSNLPPHLIGDVIQAYEICLRFYKVLALEAPISRQVMENELMNPWVDNLKPIRRSSIDFQNNLILKTRAKTRPDEATSSAGEEEYERDDSRAEAASKCAGVELAKFHMALLKVLIEDVLSKVKEIFDPFSGVESKSRKGRKKDVEVVVGGKKINLDMFPVNEFTWPEVARRYILVALAVDGNLESSEVMTRECGKVFHCLYGDGGTLCGSLTGVAAMEADAMVLAEASKRIFSSVNSKAVEFVIDQKEIDSGETAKETNVNDDDLPEWAQALEPVRKLPTNVGARIRRCIFDSLSKNPPEWAKVILEHSISKEVYKGNASGPTKRAVISVLEKVRADIPQQKPTEKKDKDKEKEKSGVRTVSDAVMKRCHVVLRSVAAADEERVFFNLLAKTVLKPNDPDDTGILGYPAMVSRPLDFRTIDLRLTAGFYVTSHESFIEDVQEVWHNLRTAYRDSPDHIELVETLSKKFEELYEEEVLSLVSRITSSCNSFDSSTEEGKKELNSLVIEIIEGPLPPAPWEDGVCKVCGMDKDDDSVLLCDKCDSEYHMYCLDPPLARIPDGNWYCPSCMSSQPISQDDRCGTRALSHLRGKKKFQKEFTRNLLEKLAPLADTMELMEYWELGIEERVFLFKFLCDEALSSGVVRNHLAPDSGDLEKKLRKLYKELKSQNKKDSNSAKEPEDKCQEEDYLSFSKSSDGQSQIQNEDIDDNRHGEHDQESLSEVKNRISSLQEKIMTLESKIAKPVIRREYLGRDLVGRLYWALSSPERVLVSGPHNSRKACEMLDMFTSDDSLWSCYESNSEIQELIGWLRDDDATEKDLKETINHWQSNRANGDNTPQPTQGNCSTSSAYETKARAALEKKFGSFLKKHGRKGKVVNKGNWYRCDCLELVGSTRHHCSSCHSTYLTNEELEGHNDGKCGNHQETEQPSKFNKKSLEKQMALTAHHVERESDSPFVFEEIRAKFCTRGSLKEEVKDIGLIGSNGIPSFVWLNSHGGSTDFQLSEKQDTNDTPSKVERSKPKSIGGKSSLKTRTSVRVCQSSLKTMVGRVLEILRHLKINLFDLEAALPKEAFRPSRGGLDRLRAWRAFVKSAQSIYEMVQATIILEDMIKSEYFRKEWWFWSSPATAAKISSISALALRIYALDAAIYYEKPPTSNLDLTETITPKASKSEKKTSEKSIAKDSSEKSNPKNSQRASSSPVTDSKPPEASRPKTRSKKRIRDSDS</sequence>
<dbReference type="GO" id="GO:0005654">
    <property type="term" value="C:nucleoplasm"/>
    <property type="evidence" value="ECO:0007669"/>
    <property type="project" value="UniProtKB-ARBA"/>
</dbReference>
<dbReference type="InterPro" id="IPR001487">
    <property type="entry name" value="Bromodomain"/>
</dbReference>
<dbReference type="PROSITE" id="PS50014">
    <property type="entry name" value="BROMODOMAIN_2"/>
    <property type="match status" value="1"/>
</dbReference>
<keyword evidence="8" id="KW-0238">DNA-binding</keyword>
<evidence type="ECO:0000256" key="1">
    <source>
        <dbReference type="ARBA" id="ARBA00004123"/>
    </source>
</evidence>
<evidence type="ECO:0000313" key="17">
    <source>
        <dbReference type="Proteomes" id="UP000326396"/>
    </source>
</evidence>
<dbReference type="InterPro" id="IPR019787">
    <property type="entry name" value="Znf_PHD-finger"/>
</dbReference>
<evidence type="ECO:0000256" key="5">
    <source>
        <dbReference type="ARBA" id="ARBA00022833"/>
    </source>
</evidence>
<dbReference type="InterPro" id="IPR013083">
    <property type="entry name" value="Znf_RING/FYVE/PHD"/>
</dbReference>
<feature type="region of interest" description="Disordered" evidence="13">
    <location>
        <begin position="701"/>
        <end position="722"/>
    </location>
</feature>
<feature type="compositionally biased region" description="Basic residues" evidence="13">
    <location>
        <begin position="1840"/>
        <end position="1853"/>
    </location>
</feature>
<dbReference type="SUPFAM" id="SSF57903">
    <property type="entry name" value="FYVE/PHD zinc finger"/>
    <property type="match status" value="2"/>
</dbReference>
<dbReference type="InterPro" id="IPR003888">
    <property type="entry name" value="FYrich_N"/>
</dbReference>
<dbReference type="InterPro" id="IPR011011">
    <property type="entry name" value="Znf_FYVE_PHD"/>
</dbReference>
<feature type="compositionally biased region" description="Basic and acidic residues" evidence="13">
    <location>
        <begin position="974"/>
        <end position="988"/>
    </location>
</feature>
<comment type="subcellular location">
    <subcellularLocation>
        <location evidence="1">Nucleus</location>
    </subcellularLocation>
</comment>
<dbReference type="GO" id="GO:0048731">
    <property type="term" value="P:system development"/>
    <property type="evidence" value="ECO:0007669"/>
    <property type="project" value="UniProtKB-ARBA"/>
</dbReference>
<feature type="compositionally biased region" description="Basic and acidic residues" evidence="13">
    <location>
        <begin position="1797"/>
        <end position="1817"/>
    </location>
</feature>
<feature type="region of interest" description="Disordered" evidence="13">
    <location>
        <begin position="1629"/>
        <end position="1659"/>
    </location>
</feature>
<feature type="region of interest" description="Disordered" evidence="13">
    <location>
        <begin position="969"/>
        <end position="990"/>
    </location>
</feature>
<evidence type="ECO:0000256" key="6">
    <source>
        <dbReference type="ARBA" id="ARBA00023015"/>
    </source>
</evidence>
<evidence type="ECO:0000256" key="13">
    <source>
        <dbReference type="SAM" id="MobiDB-lite"/>
    </source>
</evidence>
<keyword evidence="6" id="KW-0805">Transcription regulation</keyword>
<dbReference type="InterPro" id="IPR001965">
    <property type="entry name" value="Znf_PHD"/>
</dbReference>
<dbReference type="Proteomes" id="UP000326396">
    <property type="component" value="Linkage Group LG9"/>
</dbReference>
<feature type="region of interest" description="Disordered" evidence="13">
    <location>
        <begin position="1787"/>
        <end position="1853"/>
    </location>
</feature>
<dbReference type="GO" id="GO:0000785">
    <property type="term" value="C:chromatin"/>
    <property type="evidence" value="ECO:0007669"/>
    <property type="project" value="UniProtKB-ARBA"/>
</dbReference>
<keyword evidence="7 11" id="KW-0103">Bromodomain</keyword>
<dbReference type="CDD" id="cd15519">
    <property type="entry name" value="PHD1_Lid2p_like"/>
    <property type="match status" value="1"/>
</dbReference>
<keyword evidence="10" id="KW-0539">Nucleus</keyword>
<dbReference type="GO" id="GO:0003677">
    <property type="term" value="F:DNA binding"/>
    <property type="evidence" value="ECO:0007669"/>
    <property type="project" value="UniProtKB-KW"/>
</dbReference>